<dbReference type="Gene3D" id="2.40.50.230">
    <property type="entry name" value="Gp5 N-terminal domain"/>
    <property type="match status" value="1"/>
</dbReference>
<dbReference type="NCBIfam" id="TIGR01646">
    <property type="entry name" value="vgr_GE"/>
    <property type="match status" value="1"/>
</dbReference>
<dbReference type="EMBL" id="CP037901">
    <property type="protein sequence ID" value="QBP12721.1"/>
    <property type="molecule type" value="Genomic_DNA"/>
</dbReference>
<reference evidence="1 2" key="1">
    <citation type="submission" date="2019-03" db="EMBL/GenBank/DDBJ databases">
        <title>Comparative insights into the high quality Complete genome sequence of highly metal resistant Cupriavidus metallidurans strain BS1 isolated from a gold-copper mine.</title>
        <authorList>
            <person name="Mazhar H.S."/>
            <person name="Rensing C."/>
        </authorList>
    </citation>
    <scope>NUCLEOTIDE SEQUENCE [LARGE SCALE GENOMIC DNA]</scope>
    <source>
        <strain evidence="1 2">BS1</strain>
    </source>
</reference>
<name>A0A2L0X1I0_9BURK</name>
<dbReference type="RefSeq" id="WP_017514223.1">
    <property type="nucleotide sequence ID" value="NZ_CP026544.1"/>
</dbReference>
<dbReference type="Pfam" id="PF10106">
    <property type="entry name" value="DUF2345"/>
    <property type="match status" value="1"/>
</dbReference>
<accession>A0A2L0X1I0</accession>
<dbReference type="InterPro" id="IPR037026">
    <property type="entry name" value="Vgr_OB-fold_dom_sf"/>
</dbReference>
<dbReference type="OrthoDB" id="1907165at2"/>
<dbReference type="SUPFAM" id="SSF69279">
    <property type="entry name" value="Phage tail proteins"/>
    <property type="match status" value="2"/>
</dbReference>
<dbReference type="Gene3D" id="3.55.50.10">
    <property type="entry name" value="Baseplate protein-like domains"/>
    <property type="match status" value="1"/>
</dbReference>
<dbReference type="NCBIfam" id="TIGR03361">
    <property type="entry name" value="VI_Rhs_Vgr"/>
    <property type="match status" value="1"/>
</dbReference>
<dbReference type="AlphaFoldDB" id="A0A2L0X1I0"/>
<dbReference type="SUPFAM" id="SSF69255">
    <property type="entry name" value="gp5 N-terminal domain-like"/>
    <property type="match status" value="1"/>
</dbReference>
<gene>
    <name evidence="1" type="primary">vgrG</name>
    <name evidence="1" type="ORF">DDF84_023860</name>
</gene>
<protein>
    <submittedName>
        <fullName evidence="1">Type VI secretion system tip protein VgrG</fullName>
    </submittedName>
</protein>
<sequence length="911" mass="99102">MAEGWNDAAKLVAGRQVYFLEVPGASSAAELSVVSFEAVERLGDPYRVTVQLTHPLELDRAEYLNRNATFVINAGGDSEPRKFAGWISEFSKTRQTRDFCGYEIVVEPLVSRLKLTQASRIYQQKTAPQIIEAVLRRHDLKGHQFAFNLRRRYPQLSFRMQHQLSDWDYIRLLMEQNGIYCYFAPGKFGEQIVFGDDIDHYIYQPQRIVPYRETAGLESGQETILSLKTHAKTIPESFRVADYNQNKAWERLTGDANVARKENTYGQSYVFGTHHLDFDEAKWEALLRHEAKYAEQLVYAGESNVLALCPARILRLDLALPDAPNGQVITEVVHTGARDAAYRNTYKAIPSDRRFRLPLGEADWPRISGTLSARITSPGDYKYACLTQQGQYIVRFDFDFDTWPNGGESVPLWFAKPFAGANQTGFHFPLIDGTYVDVAFRDGNPNKPYILSAQHTSQHPELITNQDRWMSRNVLRTQSDNEFEAEDWEGQEHVKVSTEHSGKSQLTLGHIVDGKREKRGEGFELRTDAWGAVRSGKGLFLSADKQASAGGQVLDMSAALEQLHAAQSRMQSLSDAVREAKAVVADCEAQKTMLETQLKDLQQAVLLGSAPQGLALTSGGHMQFSSAGHLFTTAGGNADAAVGGNYTVAASDAVSLFAGAKGMKFYAGAGPVDVQAQGDAMSLTALKGVTIASTSDSVTLVADKALTLMCGGAYIKLAQGLITIGSTSDIQCHGPLRIGPSAGQHHALPQLPTQKQTGLQLWHAYPNGEPVKNASYVVQFPDGTTRYGTLDANGRGTLTNVPRGGGTVHYFEEPGDLESRARKWREPQLNASALPMPAGANNGLPSLTGPIMATAASQAQSVAGPALTKSALGTATGKAAKVVATLDKAMADASADTTPTAGLPAQAKTLT</sequence>
<dbReference type="Pfam" id="PF05954">
    <property type="entry name" value="Phage_GPD"/>
    <property type="match status" value="1"/>
</dbReference>
<dbReference type="Proteomes" id="UP000253772">
    <property type="component" value="Chromosome c2"/>
</dbReference>
<dbReference type="InterPro" id="IPR006533">
    <property type="entry name" value="T6SS_Vgr_RhsGE"/>
</dbReference>
<evidence type="ECO:0000313" key="2">
    <source>
        <dbReference type="Proteomes" id="UP000253772"/>
    </source>
</evidence>
<dbReference type="InterPro" id="IPR028244">
    <property type="entry name" value="T6SS_Rhs_Vgr_dom"/>
</dbReference>
<organism evidence="1 2">
    <name type="scientific">Cupriavidus metallidurans</name>
    <dbReference type="NCBI Taxonomy" id="119219"/>
    <lineage>
        <taxon>Bacteria</taxon>
        <taxon>Pseudomonadati</taxon>
        <taxon>Pseudomonadota</taxon>
        <taxon>Betaproteobacteria</taxon>
        <taxon>Burkholderiales</taxon>
        <taxon>Burkholderiaceae</taxon>
        <taxon>Cupriavidus</taxon>
    </lineage>
</organism>
<proteinExistence type="predicted"/>
<dbReference type="InterPro" id="IPR017847">
    <property type="entry name" value="T6SS_RhsGE_Vgr_subset"/>
</dbReference>
<dbReference type="InterPro" id="IPR018769">
    <property type="entry name" value="VgrG2_DUF2345"/>
</dbReference>
<evidence type="ECO:0000313" key="1">
    <source>
        <dbReference type="EMBL" id="QBP12721.1"/>
    </source>
</evidence>
<dbReference type="Gene3D" id="4.10.220.110">
    <property type="match status" value="1"/>
</dbReference>
<dbReference type="Gene3D" id="2.30.110.50">
    <property type="match status" value="1"/>
</dbReference>
<dbReference type="Pfam" id="PF13296">
    <property type="entry name" value="T6SS_Vgr"/>
    <property type="match status" value="1"/>
</dbReference>